<dbReference type="EMBL" id="CP014796">
    <property type="protein sequence ID" value="APX21501.1"/>
    <property type="molecule type" value="Genomic_DNA"/>
</dbReference>
<dbReference type="AlphaFoldDB" id="A0A1U7D033"/>
<keyword evidence="3" id="KW-1185">Reference proteome</keyword>
<evidence type="ECO:0000256" key="1">
    <source>
        <dbReference type="SAM" id="MobiDB-lite"/>
    </source>
</evidence>
<feature type="region of interest" description="Disordered" evidence="1">
    <location>
        <begin position="41"/>
        <end position="67"/>
    </location>
</feature>
<dbReference type="KEGG" id="tpro:Ga0080559_TMP705"/>
<dbReference type="Proteomes" id="UP000186559">
    <property type="component" value="Chromosome"/>
</dbReference>
<reference evidence="2 3" key="1">
    <citation type="submission" date="2016-03" db="EMBL/GenBank/DDBJ databases">
        <title>Deep-sea bacteria in the southern Pacific.</title>
        <authorList>
            <person name="Tang K."/>
        </authorList>
    </citation>
    <scope>NUCLEOTIDE SEQUENCE [LARGE SCALE GENOMIC DNA]</scope>
    <source>
        <strain evidence="2 3">JLT2016</strain>
    </source>
</reference>
<name>A0A1U7D033_9RHOB</name>
<evidence type="ECO:0000313" key="2">
    <source>
        <dbReference type="EMBL" id="APX21501.1"/>
    </source>
</evidence>
<accession>A0A1U7D033</accession>
<organism evidence="2 3">
    <name type="scientific">Salipiger profundus</name>
    <dbReference type="NCBI Taxonomy" id="1229727"/>
    <lineage>
        <taxon>Bacteria</taxon>
        <taxon>Pseudomonadati</taxon>
        <taxon>Pseudomonadota</taxon>
        <taxon>Alphaproteobacteria</taxon>
        <taxon>Rhodobacterales</taxon>
        <taxon>Roseobacteraceae</taxon>
        <taxon>Salipiger</taxon>
    </lineage>
</organism>
<evidence type="ECO:0000313" key="3">
    <source>
        <dbReference type="Proteomes" id="UP000186559"/>
    </source>
</evidence>
<protein>
    <submittedName>
        <fullName evidence="2">Uncharacterized protein</fullName>
    </submittedName>
</protein>
<gene>
    <name evidence="2" type="ORF">Ga0080559_TMP705</name>
</gene>
<feature type="compositionally biased region" description="Basic and acidic residues" evidence="1">
    <location>
        <begin position="43"/>
        <end position="67"/>
    </location>
</feature>
<sequence>MCSVKTFHDTTPRLGAEFHAIFFARPTTCAGTRRISAGCRARRYGEATERKADGRQGDEPDRPQGEG</sequence>
<proteinExistence type="predicted"/>